<dbReference type="AlphaFoldDB" id="A0A109DER9"/>
<sequence length="304" mass="34100">MRNKTLVAFCLIAAMINLTACQSQKQTNNRQTIEKSGVTQKQTPKRLIVKSMSDTEKSSAISIYGSMKYGDAWKTAYSDAKKNHLSISVKNRTGFNWIKKGRGYIYEVTGNGQENNAFYTMKSETVYFYNQKKNLGVASLSEIASYLNEHNQVKAVEKLATKTTLAAEVTSDKYGVKGDDGLALVPTRLWGTWYNYKGKKLVITDHTVNGEEIHHISNSGVAAESLDQTKKWARARIENINGLNCYHVQTLNAQDFGLLYSVQKDNGNTAVVTYSVDTGHYTATYWKSTKIAKEHRNAEFKTLN</sequence>
<dbReference type="EMBL" id="PKIW01000004">
    <property type="protein sequence ID" value="PLT12072.1"/>
    <property type="molecule type" value="Genomic_DNA"/>
</dbReference>
<dbReference type="EMBL" id="WWFF01000003">
    <property type="protein sequence ID" value="MYN53274.1"/>
    <property type="molecule type" value="Genomic_DNA"/>
</dbReference>
<evidence type="ECO:0000313" key="6">
    <source>
        <dbReference type="Proteomes" id="UP000235119"/>
    </source>
</evidence>
<dbReference type="GeneID" id="69823852"/>
<comment type="caution">
    <text evidence="2">The sequence shown here is derived from an EMBL/GenBank/DDBJ whole genome shotgun (WGS) entry which is preliminary data.</text>
</comment>
<reference evidence="3 7" key="3">
    <citation type="submission" date="2020-01" db="EMBL/GenBank/DDBJ databases">
        <title>Vaginal microbiome of pregnant Indian women: Insights into the genome of dominants Lactobacillus species.</title>
        <authorList>
            <person name="Das B."/>
            <person name="Mehta O."/>
            <person name="Ghosh T.S."/>
            <person name="Kothidar A."/>
            <person name="Gowtham M.R."/>
            <person name="Mitra R."/>
            <person name="Kshetrapal P."/>
            <person name="Wadhwa N."/>
            <person name="Thiruvengadam R."/>
            <person name="Nair G.B."/>
            <person name="Bhatnagar S."/>
            <person name="Pore S."/>
        </authorList>
    </citation>
    <scope>NUCLEOTIDE SEQUENCE [LARGE SCALE GENOMIC DNA]</scope>
    <source>
        <strain evidence="3 7">Indica2</strain>
    </source>
</reference>
<dbReference type="Proteomes" id="UP000235119">
    <property type="component" value="Unassembled WGS sequence"/>
</dbReference>
<evidence type="ECO:0000313" key="5">
    <source>
        <dbReference type="Proteomes" id="UP000067598"/>
    </source>
</evidence>
<evidence type="ECO:0000256" key="1">
    <source>
        <dbReference type="SAM" id="SignalP"/>
    </source>
</evidence>
<evidence type="ECO:0000313" key="7">
    <source>
        <dbReference type="Proteomes" id="UP000460132"/>
    </source>
</evidence>
<name>A0A109DER9_9LACO</name>
<evidence type="ECO:0000313" key="4">
    <source>
        <dbReference type="EMBL" id="PLT12072.1"/>
    </source>
</evidence>
<dbReference type="Proteomes" id="UP000460132">
    <property type="component" value="Unassembled WGS sequence"/>
</dbReference>
<keyword evidence="1" id="KW-0732">Signal</keyword>
<dbReference type="Proteomes" id="UP000067598">
    <property type="component" value="Unassembled WGS sequence"/>
</dbReference>
<reference evidence="4 6" key="2">
    <citation type="submission" date="2017-12" db="EMBL/GenBank/DDBJ databases">
        <title>Phylogenetic diversity of female urinary microbiome.</title>
        <authorList>
            <person name="Thomas-White K."/>
            <person name="Wolfe A.J."/>
        </authorList>
    </citation>
    <scope>NUCLEOTIDE SEQUENCE [LARGE SCALE GENOMIC DNA]</scope>
    <source>
        <strain evidence="4 6">UMB0085</strain>
    </source>
</reference>
<reference evidence="2 5" key="1">
    <citation type="journal article" date="2016" name="Microbiology (Mosc.)">
        <title>Comparison of Lactobacillus crispatus isolates from Lactobacillus-dominated vaginal microbiomes with isolates from microbiomes containing bacterial vaginosis-associated bacteria.</title>
        <authorList>
            <person name="Abdelmaksoud A.A."/>
            <person name="Koparde V.N."/>
            <person name="Sheth N.U."/>
            <person name="Serrano M.G."/>
            <person name="Glascock A.L."/>
            <person name="Fettweis J.M."/>
            <person name="Strauss Iii J.F."/>
            <person name="Buck G.A."/>
            <person name="Jefferson K.K."/>
        </authorList>
    </citation>
    <scope>NUCLEOTIDE SEQUENCE [LARGE SCALE GENOMIC DNA]</scope>
    <source>
        <strain evidence="2 5">VMC3</strain>
    </source>
</reference>
<proteinExistence type="predicted"/>
<dbReference type="EMBL" id="LJGP01000016">
    <property type="protein sequence ID" value="KWU04043.1"/>
    <property type="molecule type" value="Genomic_DNA"/>
</dbReference>
<feature type="signal peptide" evidence="1">
    <location>
        <begin position="1"/>
        <end position="20"/>
    </location>
</feature>
<evidence type="ECO:0000313" key="3">
    <source>
        <dbReference type="EMBL" id="MYN53274.1"/>
    </source>
</evidence>
<accession>A0A109DER9</accession>
<gene>
    <name evidence="2" type="ORF">AEL95_05030</name>
    <name evidence="4" type="ORF">CYJ79_01655</name>
    <name evidence="3" type="ORF">GTK63_02860</name>
</gene>
<feature type="chain" id="PRO_5041524114" evidence="1">
    <location>
        <begin position="21"/>
        <end position="304"/>
    </location>
</feature>
<evidence type="ECO:0000313" key="2">
    <source>
        <dbReference type="EMBL" id="KWU04043.1"/>
    </source>
</evidence>
<dbReference type="RefSeq" id="WP_005723371.1">
    <property type="nucleotide sequence ID" value="NZ_AP025162.1"/>
</dbReference>
<organism evidence="2 5">
    <name type="scientific">Lactobacillus crispatus</name>
    <dbReference type="NCBI Taxonomy" id="47770"/>
    <lineage>
        <taxon>Bacteria</taxon>
        <taxon>Bacillati</taxon>
        <taxon>Bacillota</taxon>
        <taxon>Bacilli</taxon>
        <taxon>Lactobacillales</taxon>
        <taxon>Lactobacillaceae</taxon>
        <taxon>Lactobacillus</taxon>
    </lineage>
</organism>
<protein>
    <submittedName>
        <fullName evidence="2">ABC transporter</fullName>
    </submittedName>
</protein>
<dbReference type="PATRIC" id="fig|47770.28.peg.396"/>